<reference evidence="3 4" key="1">
    <citation type="submission" date="2020-04" db="EMBL/GenBank/DDBJ databases">
        <authorList>
            <person name="Klaysubun C."/>
            <person name="Duangmal K."/>
            <person name="Lipun K."/>
        </authorList>
    </citation>
    <scope>NUCLEOTIDE SEQUENCE [LARGE SCALE GENOMIC DNA]</scope>
    <source>
        <strain evidence="3 4">K10HN5</strain>
    </source>
</reference>
<comment type="caution">
    <text evidence="3">The sequence shown here is derived from an EMBL/GenBank/DDBJ whole genome shotgun (WGS) entry which is preliminary data.</text>
</comment>
<protein>
    <submittedName>
        <fullName evidence="3">Uncharacterized protein</fullName>
    </submittedName>
</protein>
<dbReference type="Proteomes" id="UP000820669">
    <property type="component" value="Unassembled WGS sequence"/>
</dbReference>
<evidence type="ECO:0000256" key="2">
    <source>
        <dbReference type="SAM" id="Phobius"/>
    </source>
</evidence>
<feature type="transmembrane region" description="Helical" evidence="2">
    <location>
        <begin position="6"/>
        <end position="25"/>
    </location>
</feature>
<feature type="transmembrane region" description="Helical" evidence="2">
    <location>
        <begin position="37"/>
        <end position="60"/>
    </location>
</feature>
<dbReference type="RefSeq" id="WP_169383943.1">
    <property type="nucleotide sequence ID" value="NZ_JAAXLA010000057.1"/>
</dbReference>
<evidence type="ECO:0000313" key="3">
    <source>
        <dbReference type="EMBL" id="NMI00473.1"/>
    </source>
</evidence>
<evidence type="ECO:0000313" key="4">
    <source>
        <dbReference type="Proteomes" id="UP000820669"/>
    </source>
</evidence>
<keyword evidence="2" id="KW-1133">Transmembrane helix</keyword>
<gene>
    <name evidence="3" type="ORF">HF526_24635</name>
</gene>
<keyword evidence="4" id="KW-1185">Reference proteome</keyword>
<sequence length="93" mass="9929">MPPITIVFVITGLAVLVNACAFLGIGSEPKGDGPSPLVTVGWITLAAGIVDLIEAVYILAVRPSPRPSATRRRFRSPVWSRSTGRSSWPWACP</sequence>
<feature type="region of interest" description="Disordered" evidence="1">
    <location>
        <begin position="66"/>
        <end position="93"/>
    </location>
</feature>
<proteinExistence type="predicted"/>
<dbReference type="EMBL" id="JAAXLA010000057">
    <property type="protein sequence ID" value="NMI00473.1"/>
    <property type="molecule type" value="Genomic_DNA"/>
</dbReference>
<organism evidence="3 4">
    <name type="scientific">Pseudonocardia acidicola</name>
    <dbReference type="NCBI Taxonomy" id="2724939"/>
    <lineage>
        <taxon>Bacteria</taxon>
        <taxon>Bacillati</taxon>
        <taxon>Actinomycetota</taxon>
        <taxon>Actinomycetes</taxon>
        <taxon>Pseudonocardiales</taxon>
        <taxon>Pseudonocardiaceae</taxon>
        <taxon>Pseudonocardia</taxon>
    </lineage>
</organism>
<keyword evidence="2" id="KW-0472">Membrane</keyword>
<keyword evidence="2" id="KW-0812">Transmembrane</keyword>
<name>A0ABX1SI07_9PSEU</name>
<accession>A0ABX1SI07</accession>
<evidence type="ECO:0000256" key="1">
    <source>
        <dbReference type="SAM" id="MobiDB-lite"/>
    </source>
</evidence>